<feature type="transmembrane region" description="Helical" evidence="8">
    <location>
        <begin position="112"/>
        <end position="131"/>
    </location>
</feature>
<dbReference type="PANTHER" id="PTHR20855:SF3">
    <property type="entry name" value="LD03007P"/>
    <property type="match status" value="1"/>
</dbReference>
<feature type="transmembrane region" description="Helical" evidence="8">
    <location>
        <begin position="190"/>
        <end position="211"/>
    </location>
</feature>
<keyword evidence="6 8" id="KW-0472">Membrane</keyword>
<sequence length="214" mass="23894">MTPSNKKRPQTAQEERANTLSHGFGLALALAGIPFLIQKSWNLDSTGIFLAVLAFCLGVLMVYSFSTAYHAAVNPSLKSKLQVWDHISIYFLIAGTYSPMVLTILQPKQALIILSIIWGSVLIGTFFKIFFTGKFKTLSVVIYLTMGWLAVFFIQDVINQLSIQSLFWIAAGGLSYTIGVYFYVKSQKPFYHAIWHLFVLGGTVSHFIAILELL</sequence>
<organism evidence="9 10">
    <name type="scientific">Algoriphagus kandeliae</name>
    <dbReference type="NCBI Taxonomy" id="2562278"/>
    <lineage>
        <taxon>Bacteria</taxon>
        <taxon>Pseudomonadati</taxon>
        <taxon>Bacteroidota</taxon>
        <taxon>Cytophagia</taxon>
        <taxon>Cytophagales</taxon>
        <taxon>Cyclobacteriaceae</taxon>
        <taxon>Algoriphagus</taxon>
    </lineage>
</organism>
<keyword evidence="7" id="KW-0479">Metal-binding</keyword>
<dbReference type="GO" id="GO:0046872">
    <property type="term" value="F:metal ion binding"/>
    <property type="evidence" value="ECO:0007669"/>
    <property type="project" value="UniProtKB-KW"/>
</dbReference>
<dbReference type="OrthoDB" id="9813689at2"/>
<feature type="binding site" evidence="7">
    <location>
        <position position="192"/>
    </location>
    <ligand>
        <name>Zn(2+)</name>
        <dbReference type="ChEBI" id="CHEBI:29105"/>
    </ligand>
</feature>
<keyword evidence="4 8" id="KW-0812">Transmembrane</keyword>
<comment type="caution">
    <text evidence="9">The sequence shown here is derived from an EMBL/GenBank/DDBJ whole genome shotgun (WGS) entry which is preliminary data.</text>
</comment>
<accession>A0A4Y9QKD1</accession>
<evidence type="ECO:0000256" key="3">
    <source>
        <dbReference type="ARBA" id="ARBA00022475"/>
    </source>
</evidence>
<keyword evidence="3" id="KW-1003">Cell membrane</keyword>
<keyword evidence="10" id="KW-1185">Reference proteome</keyword>
<gene>
    <name evidence="9" type="ORF">E4S40_12940</name>
</gene>
<dbReference type="RefSeq" id="WP_135074803.1">
    <property type="nucleotide sequence ID" value="NZ_SPSB01000004.1"/>
</dbReference>
<evidence type="ECO:0000256" key="1">
    <source>
        <dbReference type="ARBA" id="ARBA00004651"/>
    </source>
</evidence>
<dbReference type="PANTHER" id="PTHR20855">
    <property type="entry name" value="ADIPOR/PROGESTIN RECEPTOR-RELATED"/>
    <property type="match status" value="1"/>
</dbReference>
<feature type="transmembrane region" description="Helical" evidence="8">
    <location>
        <begin position="20"/>
        <end position="37"/>
    </location>
</feature>
<dbReference type="GO" id="GO:0140911">
    <property type="term" value="F:pore-forming activity"/>
    <property type="evidence" value="ECO:0007669"/>
    <property type="project" value="InterPro"/>
</dbReference>
<evidence type="ECO:0000313" key="10">
    <source>
        <dbReference type="Proteomes" id="UP000297647"/>
    </source>
</evidence>
<comment type="similarity">
    <text evidence="2">Belongs to the UPF0073 (Hly-III) family.</text>
</comment>
<dbReference type="GO" id="GO:0005886">
    <property type="term" value="C:plasma membrane"/>
    <property type="evidence" value="ECO:0007669"/>
    <property type="project" value="UniProtKB-SubCell"/>
</dbReference>
<feature type="binding site" evidence="7">
    <location>
        <position position="70"/>
    </location>
    <ligand>
        <name>Zn(2+)</name>
        <dbReference type="ChEBI" id="CHEBI:29105"/>
    </ligand>
</feature>
<evidence type="ECO:0000256" key="7">
    <source>
        <dbReference type="PIRSR" id="PIRSR604254-1"/>
    </source>
</evidence>
<comment type="subcellular location">
    <subcellularLocation>
        <location evidence="1">Cell membrane</location>
        <topology evidence="1">Multi-pass membrane protein</topology>
    </subcellularLocation>
</comment>
<keyword evidence="5 8" id="KW-1133">Transmembrane helix</keyword>
<feature type="transmembrane region" description="Helical" evidence="8">
    <location>
        <begin position="49"/>
        <end position="72"/>
    </location>
</feature>
<dbReference type="AlphaFoldDB" id="A0A4Y9QKD1"/>
<evidence type="ECO:0000256" key="2">
    <source>
        <dbReference type="ARBA" id="ARBA00008488"/>
    </source>
</evidence>
<dbReference type="NCBIfam" id="TIGR01065">
    <property type="entry name" value="hlyIII"/>
    <property type="match status" value="1"/>
</dbReference>
<evidence type="ECO:0000256" key="5">
    <source>
        <dbReference type="ARBA" id="ARBA00022989"/>
    </source>
</evidence>
<feature type="transmembrane region" description="Helical" evidence="8">
    <location>
        <begin position="87"/>
        <end position="105"/>
    </location>
</feature>
<evidence type="ECO:0000256" key="6">
    <source>
        <dbReference type="ARBA" id="ARBA00023136"/>
    </source>
</evidence>
<feature type="transmembrane region" description="Helical" evidence="8">
    <location>
        <begin position="166"/>
        <end position="184"/>
    </location>
</feature>
<dbReference type="Pfam" id="PF03006">
    <property type="entry name" value="HlyIII"/>
    <property type="match status" value="1"/>
</dbReference>
<feature type="transmembrane region" description="Helical" evidence="8">
    <location>
        <begin position="137"/>
        <end position="154"/>
    </location>
</feature>
<name>A0A4Y9QKD1_9BACT</name>
<protein>
    <submittedName>
        <fullName evidence="9">Hemolysin III family protein</fullName>
    </submittedName>
</protein>
<dbReference type="InterPro" id="IPR005744">
    <property type="entry name" value="Hy-lIII"/>
</dbReference>
<feature type="binding site" evidence="7">
    <location>
        <position position="196"/>
    </location>
    <ligand>
        <name>Zn(2+)</name>
        <dbReference type="ChEBI" id="CHEBI:29105"/>
    </ligand>
</feature>
<dbReference type="Proteomes" id="UP000297647">
    <property type="component" value="Unassembled WGS sequence"/>
</dbReference>
<dbReference type="EMBL" id="SPSB01000004">
    <property type="protein sequence ID" value="TFV93164.1"/>
    <property type="molecule type" value="Genomic_DNA"/>
</dbReference>
<keyword evidence="7" id="KW-0862">Zinc</keyword>
<reference evidence="9 10" key="1">
    <citation type="submission" date="2019-03" db="EMBL/GenBank/DDBJ databases">
        <title>Algoriphagus sp. nov, a new strain isolated from root system soil of mangrove plant Kandelia.</title>
        <authorList>
            <person name="Yin Q."/>
            <person name="Wang K."/>
            <person name="Song Z."/>
        </authorList>
    </citation>
    <scope>NUCLEOTIDE SEQUENCE [LARGE SCALE GENOMIC DNA]</scope>
    <source>
        <strain evidence="9 10">XY-J91</strain>
    </source>
</reference>
<evidence type="ECO:0000256" key="4">
    <source>
        <dbReference type="ARBA" id="ARBA00022692"/>
    </source>
</evidence>
<proteinExistence type="inferred from homology"/>
<evidence type="ECO:0000256" key="8">
    <source>
        <dbReference type="SAM" id="Phobius"/>
    </source>
</evidence>
<dbReference type="InterPro" id="IPR004254">
    <property type="entry name" value="AdipoR/HlyIII-related"/>
</dbReference>
<evidence type="ECO:0000313" key="9">
    <source>
        <dbReference type="EMBL" id="TFV93164.1"/>
    </source>
</evidence>